<keyword evidence="2" id="KW-0472">Membrane</keyword>
<name>A0A0J6CYB0_9BACL</name>
<sequence>MKNESPLPSRKDYHRNKENKKKRASSSKKETELPSLTLIRVLALLFIGMVSIFLLYSYFA</sequence>
<feature type="transmembrane region" description="Helical" evidence="2">
    <location>
        <begin position="38"/>
        <end position="59"/>
    </location>
</feature>
<dbReference type="STRING" id="157733.AB986_01995"/>
<protein>
    <submittedName>
        <fullName evidence="3">Uncharacterized protein</fullName>
    </submittedName>
</protein>
<evidence type="ECO:0000256" key="2">
    <source>
        <dbReference type="SAM" id="Phobius"/>
    </source>
</evidence>
<accession>A0A0J6CYB0</accession>
<proteinExistence type="predicted"/>
<keyword evidence="4" id="KW-1185">Reference proteome</keyword>
<reference evidence="3" key="1">
    <citation type="submission" date="2015-06" db="EMBL/GenBank/DDBJ databases">
        <authorList>
            <person name="Liu B."/>
            <person name="Wang J."/>
            <person name="Zhu Y."/>
            <person name="Liu G."/>
            <person name="Chen Q."/>
            <person name="Zheng C."/>
            <person name="Che J."/>
            <person name="Ge C."/>
            <person name="Shi H."/>
            <person name="Pan Z."/>
            <person name="Liu X."/>
        </authorList>
    </citation>
    <scope>NUCLEOTIDE SEQUENCE [LARGE SCALE GENOMIC DNA]</scope>
    <source>
        <strain evidence="3">DSM 16346</strain>
    </source>
</reference>
<feature type="region of interest" description="Disordered" evidence="1">
    <location>
        <begin position="1"/>
        <end position="32"/>
    </location>
</feature>
<dbReference type="Proteomes" id="UP000035996">
    <property type="component" value="Unassembled WGS sequence"/>
</dbReference>
<keyword evidence="2" id="KW-1133">Transmembrane helix</keyword>
<evidence type="ECO:0000313" key="3">
    <source>
        <dbReference type="EMBL" id="KMM38120.1"/>
    </source>
</evidence>
<evidence type="ECO:0000313" key="4">
    <source>
        <dbReference type="Proteomes" id="UP000035996"/>
    </source>
</evidence>
<comment type="caution">
    <text evidence="3">The sequence shown here is derived from an EMBL/GenBank/DDBJ whole genome shotgun (WGS) entry which is preliminary data.</text>
</comment>
<dbReference type="EMBL" id="LELK01000001">
    <property type="protein sequence ID" value="KMM38120.1"/>
    <property type="molecule type" value="Genomic_DNA"/>
</dbReference>
<evidence type="ECO:0000256" key="1">
    <source>
        <dbReference type="SAM" id="MobiDB-lite"/>
    </source>
</evidence>
<keyword evidence="2" id="KW-0812">Transmembrane</keyword>
<gene>
    <name evidence="3" type="ORF">AB986_01995</name>
</gene>
<organism evidence="3 4">
    <name type="scientific">Guptibacillus hwajinpoensis</name>
    <dbReference type="NCBI Taxonomy" id="208199"/>
    <lineage>
        <taxon>Bacteria</taxon>
        <taxon>Bacillati</taxon>
        <taxon>Bacillota</taxon>
        <taxon>Bacilli</taxon>
        <taxon>Bacillales</taxon>
        <taxon>Guptibacillaceae</taxon>
        <taxon>Guptibacillus</taxon>
    </lineage>
</organism>
<dbReference type="AlphaFoldDB" id="A0A0J6CYB0"/>
<feature type="compositionally biased region" description="Basic residues" evidence="1">
    <location>
        <begin position="12"/>
        <end position="26"/>
    </location>
</feature>